<feature type="region of interest" description="Disordered" evidence="8">
    <location>
        <begin position="222"/>
        <end position="266"/>
    </location>
</feature>
<dbReference type="OMA" id="LLTDQYC"/>
<dbReference type="PANTHER" id="PTHR13340:SF2">
    <property type="entry name" value="GATA ZINC FINGER DOMAIN-CONTAINING PROTEIN 1"/>
    <property type="match status" value="1"/>
</dbReference>
<dbReference type="PANTHER" id="PTHR13340">
    <property type="entry name" value="GATA ZINC FINGER DOMAIN-CONTAINING"/>
    <property type="match status" value="1"/>
</dbReference>
<dbReference type="Gene3D" id="3.30.50.10">
    <property type="entry name" value="Erythroid Transcription Factor GATA-1, subunit A"/>
    <property type="match status" value="1"/>
</dbReference>
<sequence>MPLAAKPTCTECQATSANIWKKKPDGEIVCNTCFSAKPAAGTSGSAGSQFIGPIRKSARLKPSKYKTHLSVKPIPTRGRGRRIIFKKNPIKAPSSVATVVTSNHIFHEGQYWQKGDIASVMDHDGGIFFVQLRGFLQDQYCEKSGVLTWLLPTTASPHDRFDPSTYILGPEEDLPRTMDCFEFICHAPSEYFKSKTSPFPTRSLTPEIGFIATSIGSPVISKVPTSDEMNLMDERLNPGTGRKERRKEEKKDMKKERKKPAVKGKI</sequence>
<evidence type="ECO:0000256" key="1">
    <source>
        <dbReference type="ARBA" id="ARBA00004123"/>
    </source>
</evidence>
<dbReference type="HOGENOM" id="CLU_070432_0_0_1"/>
<proteinExistence type="predicted"/>
<dbReference type="GO" id="GO:0008270">
    <property type="term" value="F:zinc ion binding"/>
    <property type="evidence" value="ECO:0007669"/>
    <property type="project" value="UniProtKB-KW"/>
</dbReference>
<accession>R7USV7</accession>
<dbReference type="EnsemblMetazoa" id="CapteT169638">
    <property type="protein sequence ID" value="CapteP169638"/>
    <property type="gene ID" value="CapteG169638"/>
</dbReference>
<dbReference type="EMBL" id="AMQN01007392">
    <property type="status" value="NOT_ANNOTATED_CDS"/>
    <property type="molecule type" value="Genomic_DNA"/>
</dbReference>
<dbReference type="AlphaFoldDB" id="R7USV7"/>
<evidence type="ECO:0000256" key="8">
    <source>
        <dbReference type="SAM" id="MobiDB-lite"/>
    </source>
</evidence>
<evidence type="ECO:0000313" key="11">
    <source>
        <dbReference type="EnsemblMetazoa" id="CapteP169638"/>
    </source>
</evidence>
<feature type="compositionally biased region" description="Basic residues" evidence="8">
    <location>
        <begin position="256"/>
        <end position="266"/>
    </location>
</feature>
<evidence type="ECO:0000256" key="4">
    <source>
        <dbReference type="ARBA" id="ARBA00022771"/>
    </source>
</evidence>
<dbReference type="GO" id="GO:0005634">
    <property type="term" value="C:nucleus"/>
    <property type="evidence" value="ECO:0007669"/>
    <property type="project" value="UniProtKB-SubCell"/>
</dbReference>
<reference evidence="10 12" key="2">
    <citation type="journal article" date="2013" name="Nature">
        <title>Insights into bilaterian evolution from three spiralian genomes.</title>
        <authorList>
            <person name="Simakov O."/>
            <person name="Marletaz F."/>
            <person name="Cho S.J."/>
            <person name="Edsinger-Gonzales E."/>
            <person name="Havlak P."/>
            <person name="Hellsten U."/>
            <person name="Kuo D.H."/>
            <person name="Larsson T."/>
            <person name="Lv J."/>
            <person name="Arendt D."/>
            <person name="Savage R."/>
            <person name="Osoegawa K."/>
            <person name="de Jong P."/>
            <person name="Grimwood J."/>
            <person name="Chapman J.A."/>
            <person name="Shapiro H."/>
            <person name="Aerts A."/>
            <person name="Otillar R.P."/>
            <person name="Terry A.Y."/>
            <person name="Boore J.L."/>
            <person name="Grigoriev I.V."/>
            <person name="Lindberg D.R."/>
            <person name="Seaver E.C."/>
            <person name="Weisblat D.A."/>
            <person name="Putnam N.H."/>
            <person name="Rokhsar D.S."/>
        </authorList>
    </citation>
    <scope>NUCLEOTIDE SEQUENCE</scope>
    <source>
        <strain evidence="10 12">I ESC-2004</strain>
    </source>
</reference>
<dbReference type="InterPro" id="IPR000679">
    <property type="entry name" value="Znf_GATA"/>
</dbReference>
<evidence type="ECO:0000256" key="6">
    <source>
        <dbReference type="ARBA" id="ARBA00023242"/>
    </source>
</evidence>
<dbReference type="Proteomes" id="UP000014760">
    <property type="component" value="Unassembled WGS sequence"/>
</dbReference>
<dbReference type="EMBL" id="KB300602">
    <property type="protein sequence ID" value="ELU06486.1"/>
    <property type="molecule type" value="Genomic_DNA"/>
</dbReference>
<keyword evidence="4 7" id="KW-0863">Zinc-finger</keyword>
<dbReference type="SUPFAM" id="SSF57716">
    <property type="entry name" value="Glucocorticoid receptor-like (DNA-binding domain)"/>
    <property type="match status" value="1"/>
</dbReference>
<evidence type="ECO:0000256" key="7">
    <source>
        <dbReference type="PROSITE-ProRule" id="PRU00094"/>
    </source>
</evidence>
<dbReference type="STRING" id="283909.R7USV7"/>
<keyword evidence="5" id="KW-0862">Zinc</keyword>
<evidence type="ECO:0000256" key="5">
    <source>
        <dbReference type="ARBA" id="ARBA00022833"/>
    </source>
</evidence>
<reference evidence="12" key="1">
    <citation type="submission" date="2012-12" db="EMBL/GenBank/DDBJ databases">
        <authorList>
            <person name="Hellsten U."/>
            <person name="Grimwood J."/>
            <person name="Chapman J.A."/>
            <person name="Shapiro H."/>
            <person name="Aerts A."/>
            <person name="Otillar R.P."/>
            <person name="Terry A.Y."/>
            <person name="Boore J.L."/>
            <person name="Simakov O."/>
            <person name="Marletaz F."/>
            <person name="Cho S.-J."/>
            <person name="Edsinger-Gonzales E."/>
            <person name="Havlak P."/>
            <person name="Kuo D.-H."/>
            <person name="Larsson T."/>
            <person name="Lv J."/>
            <person name="Arendt D."/>
            <person name="Savage R."/>
            <person name="Osoegawa K."/>
            <person name="de Jong P."/>
            <person name="Lindberg D.R."/>
            <person name="Seaver E.C."/>
            <person name="Weisblat D.A."/>
            <person name="Putnam N.H."/>
            <person name="Grigoriev I.V."/>
            <person name="Rokhsar D.S."/>
        </authorList>
    </citation>
    <scope>NUCLEOTIDE SEQUENCE</scope>
    <source>
        <strain evidence="12">I ESC-2004</strain>
    </source>
</reference>
<feature type="domain" description="GATA-type" evidence="9">
    <location>
        <begin position="9"/>
        <end position="33"/>
    </location>
</feature>
<dbReference type="PROSITE" id="PS50114">
    <property type="entry name" value="GATA_ZN_FINGER_2"/>
    <property type="match status" value="1"/>
</dbReference>
<protein>
    <recommendedName>
        <fullName evidence="2">GATA zinc finger domain-containing protein 1</fullName>
    </recommendedName>
</protein>
<reference evidence="11" key="3">
    <citation type="submission" date="2015-06" db="UniProtKB">
        <authorList>
            <consortium name="EnsemblMetazoa"/>
        </authorList>
    </citation>
    <scope>IDENTIFICATION</scope>
</reference>
<evidence type="ECO:0000259" key="9">
    <source>
        <dbReference type="PROSITE" id="PS50114"/>
    </source>
</evidence>
<dbReference type="GO" id="GO:0006325">
    <property type="term" value="P:chromatin organization"/>
    <property type="evidence" value="ECO:0007669"/>
    <property type="project" value="TreeGrafter"/>
</dbReference>
<name>R7USV7_CAPTE</name>
<dbReference type="OrthoDB" id="9994231at2759"/>
<keyword evidence="12" id="KW-1185">Reference proteome</keyword>
<dbReference type="GO" id="GO:0043565">
    <property type="term" value="F:sequence-specific DNA binding"/>
    <property type="evidence" value="ECO:0007669"/>
    <property type="project" value="InterPro"/>
</dbReference>
<dbReference type="GO" id="GO:0006355">
    <property type="term" value="P:regulation of DNA-templated transcription"/>
    <property type="evidence" value="ECO:0007669"/>
    <property type="project" value="InterPro"/>
</dbReference>
<comment type="subcellular location">
    <subcellularLocation>
        <location evidence="1">Nucleus</location>
    </subcellularLocation>
</comment>
<evidence type="ECO:0000256" key="2">
    <source>
        <dbReference type="ARBA" id="ARBA00014943"/>
    </source>
</evidence>
<evidence type="ECO:0000256" key="3">
    <source>
        <dbReference type="ARBA" id="ARBA00022723"/>
    </source>
</evidence>
<evidence type="ECO:0000313" key="12">
    <source>
        <dbReference type="Proteomes" id="UP000014760"/>
    </source>
</evidence>
<dbReference type="InterPro" id="IPR013088">
    <property type="entry name" value="Znf_NHR/GATA"/>
</dbReference>
<organism evidence="10">
    <name type="scientific">Capitella teleta</name>
    <name type="common">Polychaete worm</name>
    <dbReference type="NCBI Taxonomy" id="283909"/>
    <lineage>
        <taxon>Eukaryota</taxon>
        <taxon>Metazoa</taxon>
        <taxon>Spiralia</taxon>
        <taxon>Lophotrochozoa</taxon>
        <taxon>Annelida</taxon>
        <taxon>Polychaeta</taxon>
        <taxon>Sedentaria</taxon>
        <taxon>Scolecida</taxon>
        <taxon>Capitellidae</taxon>
        <taxon>Capitella</taxon>
    </lineage>
</organism>
<evidence type="ECO:0000313" key="10">
    <source>
        <dbReference type="EMBL" id="ELU06486.1"/>
    </source>
</evidence>
<keyword evidence="6" id="KW-0539">Nucleus</keyword>
<gene>
    <name evidence="10" type="ORF">CAPTEDRAFT_169638</name>
</gene>
<keyword evidence="3" id="KW-0479">Metal-binding</keyword>
<dbReference type="InterPro" id="IPR039050">
    <property type="entry name" value="GATAD1"/>
</dbReference>
<feature type="compositionally biased region" description="Basic and acidic residues" evidence="8">
    <location>
        <begin position="246"/>
        <end position="255"/>
    </location>
</feature>